<evidence type="ECO:0000313" key="2">
    <source>
        <dbReference type="Proteomes" id="UP000594435"/>
    </source>
</evidence>
<evidence type="ECO:0000313" key="1">
    <source>
        <dbReference type="EMBL" id="QPL54150.1"/>
    </source>
</evidence>
<name>A0AAJ4IC65_9VIBR</name>
<dbReference type="Proteomes" id="UP000594435">
    <property type="component" value="Chromosome 1"/>
</dbReference>
<organism evidence="1 2">
    <name type="scientific">Vibrio navarrensis</name>
    <dbReference type="NCBI Taxonomy" id="29495"/>
    <lineage>
        <taxon>Bacteria</taxon>
        <taxon>Pseudomonadati</taxon>
        <taxon>Pseudomonadota</taxon>
        <taxon>Gammaproteobacteria</taxon>
        <taxon>Vibrionales</taxon>
        <taxon>Vibrionaceae</taxon>
        <taxon>Vibrio</taxon>
    </lineage>
</organism>
<proteinExistence type="predicted"/>
<sequence>MSAVIKTVTPFVIEEVLMEALQTVGAEPKKVTSNEVGLVQRNRLQVGDILTNRSDYNGRQLFRFERDRWVMMHDSDEYSALTVGRYSEKGYTKVSKFLNDVSGAYESAYGMHLEKLAEQERIRLEEERKARVETTRQQAIAKAKAQGYSVKETTNSKGQIQLVLTRMV</sequence>
<dbReference type="RefSeq" id="WP_045570574.1">
    <property type="nucleotide sequence ID" value="NZ_CP065217.1"/>
</dbReference>
<dbReference type="EMBL" id="CP065217">
    <property type="protein sequence ID" value="QPL54150.1"/>
    <property type="molecule type" value="Genomic_DNA"/>
</dbReference>
<accession>A0AAJ4IC65</accession>
<protein>
    <submittedName>
        <fullName evidence="1">Uncharacterized protein</fullName>
    </submittedName>
</protein>
<reference evidence="1 2" key="1">
    <citation type="submission" date="2020-11" db="EMBL/GenBank/DDBJ databases">
        <title>Complete and Circularized Genome Assembly of a human isolate of Vibrio navarrensis biotype pommerensis with MiSeq and MinION Sequence Data.</title>
        <authorList>
            <person name="Schwartz K."/>
            <person name="Borowiak M."/>
            <person name="Deneke C."/>
            <person name="Balau V."/>
            <person name="Metelmann C."/>
            <person name="Strauch E."/>
        </authorList>
    </citation>
    <scope>NUCLEOTIDE SEQUENCE [LARGE SCALE GENOMIC DNA]</scope>
    <source>
        <strain evidence="1 2">20-VB00237</strain>
    </source>
</reference>
<dbReference type="AlphaFoldDB" id="A0AAJ4IC65"/>
<gene>
    <name evidence="1" type="ORF">I3X05_03020</name>
</gene>